<keyword evidence="11" id="KW-0809">Transit peptide</keyword>
<comment type="cofactor">
    <cofactor evidence="2">
        <name>Zn(2+)</name>
        <dbReference type="ChEBI" id="CHEBI:29105"/>
    </cofactor>
</comment>
<keyword evidence="9" id="KW-0378">Hydrolase</keyword>
<name>A0A177B3I4_9BILA</name>
<evidence type="ECO:0000256" key="8">
    <source>
        <dbReference type="ARBA" id="ARBA00022723"/>
    </source>
</evidence>
<comment type="catalytic activity">
    <reaction evidence="1">
        <text>Release of N-terminal transit peptides from precursor proteins imported into the mitochondrion, typically with Arg in position P2.</text>
        <dbReference type="EC" id="3.4.24.64"/>
    </reaction>
</comment>
<dbReference type="SMART" id="SM00165">
    <property type="entry name" value="UBA"/>
    <property type="match status" value="2"/>
</dbReference>
<dbReference type="InterPro" id="IPR015940">
    <property type="entry name" value="UBA"/>
</dbReference>
<feature type="domain" description="UBA" evidence="16">
    <location>
        <begin position="561"/>
        <end position="601"/>
    </location>
</feature>
<keyword evidence="8" id="KW-0479">Metal-binding</keyword>
<dbReference type="InterPro" id="IPR015360">
    <property type="entry name" value="XPC-bd"/>
</dbReference>
<dbReference type="InterPro" id="IPR011249">
    <property type="entry name" value="Metalloenz_LuxS/M16"/>
</dbReference>
<dbReference type="Gene3D" id="3.10.20.90">
    <property type="entry name" value="Phosphatidylinositol 3-kinase Catalytic Subunit, Chain A, domain 1"/>
    <property type="match status" value="1"/>
</dbReference>
<dbReference type="PANTHER" id="PTHR11851:SF149">
    <property type="entry name" value="GH01077P"/>
    <property type="match status" value="1"/>
</dbReference>
<keyword evidence="7" id="KW-0645">Protease</keyword>
<evidence type="ECO:0000256" key="2">
    <source>
        <dbReference type="ARBA" id="ARBA00001947"/>
    </source>
</evidence>
<accession>A0A177B3I4</accession>
<dbReference type="Pfam" id="PF05193">
    <property type="entry name" value="Peptidase_M16_C"/>
    <property type="match status" value="1"/>
</dbReference>
<dbReference type="GO" id="GO:0005759">
    <property type="term" value="C:mitochondrial matrix"/>
    <property type="evidence" value="ECO:0007669"/>
    <property type="project" value="UniProtKB-ARBA"/>
</dbReference>
<proteinExistence type="inferred from homology"/>
<dbReference type="AlphaFoldDB" id="A0A177B3I4"/>
<dbReference type="InterPro" id="IPR029071">
    <property type="entry name" value="Ubiquitin-like_domsf"/>
</dbReference>
<protein>
    <recommendedName>
        <fullName evidence="6">Mitochondrial-processing peptidase subunit beta</fullName>
        <ecNumber evidence="5">3.4.24.64</ecNumber>
    </recommendedName>
    <alternativeName>
        <fullName evidence="14">Beta-MPP</fullName>
    </alternativeName>
</protein>
<dbReference type="InterPro" id="IPR036353">
    <property type="entry name" value="XPC-bd_sf"/>
</dbReference>
<dbReference type="GO" id="GO:0046872">
    <property type="term" value="F:metal ion binding"/>
    <property type="evidence" value="ECO:0007669"/>
    <property type="project" value="UniProtKB-KW"/>
</dbReference>
<dbReference type="OrthoDB" id="10251424at2759"/>
<dbReference type="EMBL" id="LWCA01000379">
    <property type="protein sequence ID" value="OAF68839.1"/>
    <property type="molecule type" value="Genomic_DNA"/>
</dbReference>
<dbReference type="InterPro" id="IPR004806">
    <property type="entry name" value="Rad23"/>
</dbReference>
<dbReference type="SUPFAM" id="SSF46934">
    <property type="entry name" value="UBA-like"/>
    <property type="match status" value="1"/>
</dbReference>
<dbReference type="FunFam" id="3.30.830.10:FF:000001">
    <property type="entry name" value="Mitochondrial-processing peptidase subunit beta, mitochondrial"/>
    <property type="match status" value="1"/>
</dbReference>
<evidence type="ECO:0000256" key="15">
    <source>
        <dbReference type="SAM" id="MobiDB-lite"/>
    </source>
</evidence>
<feature type="region of interest" description="Disordered" evidence="15">
    <location>
        <begin position="525"/>
        <end position="552"/>
    </location>
</feature>
<dbReference type="Proteomes" id="UP000078046">
    <property type="component" value="Unassembled WGS sequence"/>
</dbReference>
<evidence type="ECO:0000259" key="17">
    <source>
        <dbReference type="PROSITE" id="PS50053"/>
    </source>
</evidence>
<keyword evidence="19" id="KW-1185">Reference proteome</keyword>
<evidence type="ECO:0000313" key="19">
    <source>
        <dbReference type="Proteomes" id="UP000078046"/>
    </source>
</evidence>
<evidence type="ECO:0000259" key="16">
    <source>
        <dbReference type="PROSITE" id="PS50030"/>
    </source>
</evidence>
<keyword evidence="12" id="KW-0482">Metalloprotease</keyword>
<dbReference type="Gene3D" id="1.10.10.540">
    <property type="entry name" value="XPC-binding domain"/>
    <property type="match status" value="1"/>
</dbReference>
<dbReference type="Gene3D" id="1.10.8.10">
    <property type="entry name" value="DNA helicase RuvA subunit, C-terminal domain"/>
    <property type="match status" value="2"/>
</dbReference>
<dbReference type="FunFam" id="3.30.830.10:FF:000002">
    <property type="entry name" value="Mitochondrial-processing peptidase subunit beta"/>
    <property type="match status" value="1"/>
</dbReference>
<dbReference type="InterPro" id="IPR000626">
    <property type="entry name" value="Ubiquitin-like_dom"/>
</dbReference>
<reference evidence="18 19" key="1">
    <citation type="submission" date="2016-04" db="EMBL/GenBank/DDBJ databases">
        <title>The genome of Intoshia linei affirms orthonectids as highly simplified spiralians.</title>
        <authorList>
            <person name="Mikhailov K.V."/>
            <person name="Slusarev G.S."/>
            <person name="Nikitin M.A."/>
            <person name="Logacheva M.D."/>
            <person name="Penin A."/>
            <person name="Aleoshin V."/>
            <person name="Panchin Y.V."/>
        </authorList>
    </citation>
    <scope>NUCLEOTIDE SEQUENCE [LARGE SCALE GENOMIC DNA]</scope>
    <source>
        <strain evidence="18">Intl2013</strain>
        <tissue evidence="18">Whole animal</tissue>
    </source>
</reference>
<dbReference type="GO" id="GO:0006289">
    <property type="term" value="P:nucleotide-excision repair"/>
    <property type="evidence" value="ECO:0007669"/>
    <property type="project" value="InterPro"/>
</dbReference>
<dbReference type="PANTHER" id="PTHR11851">
    <property type="entry name" value="METALLOPROTEASE"/>
    <property type="match status" value="1"/>
</dbReference>
<feature type="domain" description="Ubiquitin-like" evidence="17">
    <location>
        <begin position="467"/>
        <end position="514"/>
    </location>
</feature>
<comment type="similarity">
    <text evidence="4">Belongs to the peptidase M16 family.</text>
</comment>
<dbReference type="GO" id="GO:0004222">
    <property type="term" value="F:metalloendopeptidase activity"/>
    <property type="evidence" value="ECO:0007669"/>
    <property type="project" value="UniProtKB-EC"/>
</dbReference>
<dbReference type="Pfam" id="PF09280">
    <property type="entry name" value="XPC-binding"/>
    <property type="match status" value="1"/>
</dbReference>
<evidence type="ECO:0000256" key="14">
    <source>
        <dbReference type="ARBA" id="ARBA00031018"/>
    </source>
</evidence>
<keyword evidence="13" id="KW-0496">Mitochondrion</keyword>
<dbReference type="PROSITE" id="PS50030">
    <property type="entry name" value="UBA"/>
    <property type="match status" value="1"/>
</dbReference>
<dbReference type="SUPFAM" id="SSF101238">
    <property type="entry name" value="XPC-binding domain"/>
    <property type="match status" value="1"/>
</dbReference>
<dbReference type="SUPFAM" id="SSF54236">
    <property type="entry name" value="Ubiquitin-like"/>
    <property type="match status" value="1"/>
</dbReference>
<dbReference type="Gene3D" id="3.30.830.10">
    <property type="entry name" value="Metalloenzyme, LuxS/M16 peptidase-like"/>
    <property type="match status" value="2"/>
</dbReference>
<comment type="caution">
    <text evidence="18">The sequence shown here is derived from an EMBL/GenBank/DDBJ whole genome shotgun (WGS) entry which is preliminary data.</text>
</comment>
<evidence type="ECO:0000256" key="12">
    <source>
        <dbReference type="ARBA" id="ARBA00023049"/>
    </source>
</evidence>
<evidence type="ECO:0000256" key="5">
    <source>
        <dbReference type="ARBA" id="ARBA00012299"/>
    </source>
</evidence>
<evidence type="ECO:0000256" key="13">
    <source>
        <dbReference type="ARBA" id="ARBA00023128"/>
    </source>
</evidence>
<dbReference type="InterPro" id="IPR009060">
    <property type="entry name" value="UBA-like_sf"/>
</dbReference>
<dbReference type="GO" id="GO:0043161">
    <property type="term" value="P:proteasome-mediated ubiquitin-dependent protein catabolic process"/>
    <property type="evidence" value="ECO:0007669"/>
    <property type="project" value="InterPro"/>
</dbReference>
<gene>
    <name evidence="18" type="ORF">A3Q56_03359</name>
</gene>
<dbReference type="SUPFAM" id="SSF63411">
    <property type="entry name" value="LuxS/MPP-like metallohydrolase"/>
    <property type="match status" value="2"/>
</dbReference>
<evidence type="ECO:0000256" key="4">
    <source>
        <dbReference type="ARBA" id="ARBA00007261"/>
    </source>
</evidence>
<evidence type="ECO:0000256" key="3">
    <source>
        <dbReference type="ARBA" id="ARBA00004173"/>
    </source>
</evidence>
<evidence type="ECO:0000256" key="10">
    <source>
        <dbReference type="ARBA" id="ARBA00022833"/>
    </source>
</evidence>
<sequence length="743" mass="84196">MLRTFCSKLKYNNLSNSVSRCLTTQPKKTVTINYPETKVSKLENGLRVASEDYGLPTSTIGLYIDVGSRFENSENNGTCHFLEHMAFKGTTNRTSEQLELEVENMGAQLNAYTSREQTVYYAKCFSKDIPKALEILTDIVTNSVLGHNEIERERGVILREVEEIDMNAQEVLFDQLHATAFQGTSLGYTILGPTKNIKSITKKDLLDIIGTHYKAPRVVLAAAGGINHDELHKLAEQNLGKLTCHYESVIPERLPCRFTGSEIRHRDDNMPLAHMALAVQSGGWEPSDSITLMIASALVGCWDCTQGGFQQSPASNIAKYCDSQNVGYSFQSFNTCYSNTGLWGIYFVCDKDHISCMETIILDEWMKLCSTVTDFEVQRAKNILKTNLALSLDGTTAICEEIGRQLLCYSRRANMHEICQRIDAVDAEELKRVCMKYIYDKCPAYVGLGPIEQMSDYNSIRSRMYKVENLKKQLEESRGDRYISVKLIYKGKIMNNEDTLNSYGLKENAYIVVLCPKTARIPSAKKEETEVEKEVRVDKEESKPEPKEEKDAKVIETPTPEKYEESIKQLQDMGFPRNHCIRAIVNTDGDLASAVSILLATNEMGQDDDVEMNIAEIKEEDESTKSFEEQLKSKDIFKDIKNVVKADPHLLNTILSKMQVQNPDLLNSIKNNEDAFIEMLNADTNETQQTPQLHIEITQKDKEAIKRLEDNGNFTYDNAFNVYIAFEKNEEKAAKYLLKKNKK</sequence>
<dbReference type="PRINTS" id="PR01839">
    <property type="entry name" value="RAD23PROTEIN"/>
</dbReference>
<dbReference type="InterPro" id="IPR007863">
    <property type="entry name" value="Peptidase_M16_C"/>
</dbReference>
<dbReference type="Pfam" id="PF00240">
    <property type="entry name" value="ubiquitin"/>
    <property type="match status" value="1"/>
</dbReference>
<organism evidence="18 19">
    <name type="scientific">Intoshia linei</name>
    <dbReference type="NCBI Taxonomy" id="1819745"/>
    <lineage>
        <taxon>Eukaryota</taxon>
        <taxon>Metazoa</taxon>
        <taxon>Spiralia</taxon>
        <taxon>Lophotrochozoa</taxon>
        <taxon>Mesozoa</taxon>
        <taxon>Orthonectida</taxon>
        <taxon>Rhopaluridae</taxon>
        <taxon>Intoshia</taxon>
    </lineage>
</organism>
<evidence type="ECO:0000256" key="6">
    <source>
        <dbReference type="ARBA" id="ARBA00020510"/>
    </source>
</evidence>
<evidence type="ECO:0000256" key="11">
    <source>
        <dbReference type="ARBA" id="ARBA00022946"/>
    </source>
</evidence>
<keyword evidence="10" id="KW-0862">Zinc</keyword>
<dbReference type="EC" id="3.4.24.64" evidence="5"/>
<dbReference type="PROSITE" id="PS50053">
    <property type="entry name" value="UBIQUITIN_2"/>
    <property type="match status" value="1"/>
</dbReference>
<dbReference type="Pfam" id="PF00675">
    <property type="entry name" value="Peptidase_M16"/>
    <property type="match status" value="1"/>
</dbReference>
<dbReference type="InterPro" id="IPR050361">
    <property type="entry name" value="MPP/UQCRC_Complex"/>
</dbReference>
<dbReference type="GO" id="GO:0006627">
    <property type="term" value="P:protein processing involved in protein targeting to mitochondrion"/>
    <property type="evidence" value="ECO:0007669"/>
    <property type="project" value="TreeGrafter"/>
</dbReference>
<dbReference type="MEROPS" id="M16.973"/>
<evidence type="ECO:0000256" key="7">
    <source>
        <dbReference type="ARBA" id="ARBA00022670"/>
    </source>
</evidence>
<evidence type="ECO:0000256" key="1">
    <source>
        <dbReference type="ARBA" id="ARBA00001098"/>
    </source>
</evidence>
<dbReference type="GO" id="GO:0003684">
    <property type="term" value="F:damaged DNA binding"/>
    <property type="evidence" value="ECO:0007669"/>
    <property type="project" value="InterPro"/>
</dbReference>
<evidence type="ECO:0000256" key="9">
    <source>
        <dbReference type="ARBA" id="ARBA00022801"/>
    </source>
</evidence>
<dbReference type="InterPro" id="IPR011765">
    <property type="entry name" value="Pept_M16_N"/>
</dbReference>
<dbReference type="Pfam" id="PF00627">
    <property type="entry name" value="UBA"/>
    <property type="match status" value="1"/>
</dbReference>
<comment type="subcellular location">
    <subcellularLocation>
        <location evidence="3">Mitochondrion</location>
    </subcellularLocation>
</comment>
<dbReference type="CDD" id="cd14270">
    <property type="entry name" value="UBA"/>
    <property type="match status" value="1"/>
</dbReference>
<evidence type="ECO:0000313" key="18">
    <source>
        <dbReference type="EMBL" id="OAF68839.1"/>
    </source>
</evidence>